<dbReference type="HOGENOM" id="CLU_762961_0_0_1"/>
<organism evidence="1 2">
    <name type="scientific">Dothistroma septosporum (strain NZE10 / CBS 128990)</name>
    <name type="common">Red band needle blight fungus</name>
    <name type="synonym">Mycosphaerella pini</name>
    <dbReference type="NCBI Taxonomy" id="675120"/>
    <lineage>
        <taxon>Eukaryota</taxon>
        <taxon>Fungi</taxon>
        <taxon>Dikarya</taxon>
        <taxon>Ascomycota</taxon>
        <taxon>Pezizomycotina</taxon>
        <taxon>Dothideomycetes</taxon>
        <taxon>Dothideomycetidae</taxon>
        <taxon>Mycosphaerellales</taxon>
        <taxon>Mycosphaerellaceae</taxon>
        <taxon>Dothistroma</taxon>
    </lineage>
</organism>
<evidence type="ECO:0000313" key="2">
    <source>
        <dbReference type="Proteomes" id="UP000016933"/>
    </source>
</evidence>
<dbReference type="OrthoDB" id="10384901at2759"/>
<reference evidence="2" key="1">
    <citation type="journal article" date="2012" name="PLoS Genet.">
        <title>The genomes of the fungal plant pathogens Cladosporium fulvum and Dothistroma septosporum reveal adaptation to different hosts and lifestyles but also signatures of common ancestry.</title>
        <authorList>
            <person name="de Wit P.J.G.M."/>
            <person name="van der Burgt A."/>
            <person name="Oekmen B."/>
            <person name="Stergiopoulos I."/>
            <person name="Abd-Elsalam K.A."/>
            <person name="Aerts A.L."/>
            <person name="Bahkali A.H."/>
            <person name="Beenen H.G."/>
            <person name="Chettri P."/>
            <person name="Cox M.P."/>
            <person name="Datema E."/>
            <person name="de Vries R.P."/>
            <person name="Dhillon B."/>
            <person name="Ganley A.R."/>
            <person name="Griffiths S.A."/>
            <person name="Guo Y."/>
            <person name="Hamelin R.C."/>
            <person name="Henrissat B."/>
            <person name="Kabir M.S."/>
            <person name="Jashni M.K."/>
            <person name="Kema G."/>
            <person name="Klaubauf S."/>
            <person name="Lapidus A."/>
            <person name="Levasseur A."/>
            <person name="Lindquist E."/>
            <person name="Mehrabi R."/>
            <person name="Ohm R.A."/>
            <person name="Owen T.J."/>
            <person name="Salamov A."/>
            <person name="Schwelm A."/>
            <person name="Schijlen E."/>
            <person name="Sun H."/>
            <person name="van den Burg H.A."/>
            <person name="van Ham R.C.H.J."/>
            <person name="Zhang S."/>
            <person name="Goodwin S.B."/>
            <person name="Grigoriev I.V."/>
            <person name="Collemare J."/>
            <person name="Bradshaw R.E."/>
        </authorList>
    </citation>
    <scope>NUCLEOTIDE SEQUENCE [LARGE SCALE GENOMIC DNA]</scope>
    <source>
        <strain evidence="2">NZE10 / CBS 128990</strain>
    </source>
</reference>
<reference evidence="1 2" key="2">
    <citation type="journal article" date="2012" name="PLoS Pathog.">
        <title>Diverse lifestyles and strategies of plant pathogenesis encoded in the genomes of eighteen Dothideomycetes fungi.</title>
        <authorList>
            <person name="Ohm R.A."/>
            <person name="Feau N."/>
            <person name="Henrissat B."/>
            <person name="Schoch C.L."/>
            <person name="Horwitz B.A."/>
            <person name="Barry K.W."/>
            <person name="Condon B.J."/>
            <person name="Copeland A.C."/>
            <person name="Dhillon B."/>
            <person name="Glaser F."/>
            <person name="Hesse C.N."/>
            <person name="Kosti I."/>
            <person name="LaButti K."/>
            <person name="Lindquist E.A."/>
            <person name="Lucas S."/>
            <person name="Salamov A.A."/>
            <person name="Bradshaw R.E."/>
            <person name="Ciuffetti L."/>
            <person name="Hamelin R.C."/>
            <person name="Kema G.H.J."/>
            <person name="Lawrence C."/>
            <person name="Scott J.A."/>
            <person name="Spatafora J.W."/>
            <person name="Turgeon B.G."/>
            <person name="de Wit P.J.G.M."/>
            <person name="Zhong S."/>
            <person name="Goodwin S.B."/>
            <person name="Grigoriev I.V."/>
        </authorList>
    </citation>
    <scope>NUCLEOTIDE SEQUENCE [LARGE SCALE GENOMIC DNA]</scope>
    <source>
        <strain evidence="2">NZE10 / CBS 128990</strain>
    </source>
</reference>
<keyword evidence="2" id="KW-1185">Reference proteome</keyword>
<accession>N1PRQ7</accession>
<name>N1PRQ7_DOTSN</name>
<dbReference type="OMA" id="SHYDEDF"/>
<evidence type="ECO:0000313" key="1">
    <source>
        <dbReference type="EMBL" id="EME45060.1"/>
    </source>
</evidence>
<dbReference type="AlphaFoldDB" id="N1PRQ7"/>
<dbReference type="EMBL" id="KB446538">
    <property type="protein sequence ID" value="EME45060.1"/>
    <property type="molecule type" value="Genomic_DNA"/>
</dbReference>
<protein>
    <submittedName>
        <fullName evidence="1">Uncharacterized protein</fullName>
    </submittedName>
</protein>
<sequence>MESIISRAAKLSIAVGDDEWHERLHTVCYKHFSHYDEDFQHIQLYWGCLTRLFTLWIEAKDLPVPDWTTTNPRLPAWATILFETTESRAINHVQTREMGGADPVVASLMDNLYSGTFATWFTEAAVAPSEESDHEESCPHDLELEFLNYVVHAAPNTSTKILYEDEGMTATEIVFDGMSKQALTLLKHHKIAEDATLCPPLSLTIDPDGVRHLIIPWKIFHAFIAAHCELEDFGQLAQWLPGALHFHGRMDISYKIEPYDEEPTEDSGETRTFVNPIEVMSLEISHEGDEEHAVELREVFDEHIRPYLEEREVFVEQPEDVTRWKRRAPFQVEEDGNVTRSRMLGVLGIIEHLVIEERAGEVQ</sequence>
<proteinExistence type="predicted"/>
<gene>
    <name evidence="1" type="ORF">DOTSEDRAFT_33653</name>
</gene>
<dbReference type="Proteomes" id="UP000016933">
    <property type="component" value="Unassembled WGS sequence"/>
</dbReference>